<dbReference type="GO" id="GO:0031966">
    <property type="term" value="C:mitochondrial membrane"/>
    <property type="evidence" value="ECO:0007669"/>
    <property type="project" value="TreeGrafter"/>
</dbReference>
<dbReference type="GO" id="GO:0070453">
    <property type="term" value="P:regulation of heme biosynthetic process"/>
    <property type="evidence" value="ECO:0007669"/>
    <property type="project" value="TreeGrafter"/>
</dbReference>
<dbReference type="InterPro" id="IPR044890">
    <property type="entry name" value="TMEM14_sf"/>
</dbReference>
<comment type="subcellular location">
    <subcellularLocation>
        <location evidence="1">Membrane</location>
    </subcellularLocation>
</comment>
<evidence type="ECO:0000313" key="7">
    <source>
        <dbReference type="EMBL" id="VDN98069.1"/>
    </source>
</evidence>
<reference evidence="9" key="1">
    <citation type="submission" date="2017-02" db="UniProtKB">
        <authorList>
            <consortium name="WormBaseParasite"/>
        </authorList>
    </citation>
    <scope>IDENTIFICATION</scope>
</reference>
<dbReference type="PANTHER" id="PTHR12668">
    <property type="entry name" value="TRANSMEMBRANE PROTEIN 14, 15"/>
    <property type="match status" value="1"/>
</dbReference>
<sequence>MIDVAGAAFSLLVAGGGVYGYAKARSIPSLVAGLTFGAILFIGSQKYSNGDPRILFGGSFSLAAIMGSRYANTGKFMPAGIICILSTAMAIRCGHTMWRRYNSINK</sequence>
<evidence type="ECO:0000313" key="9">
    <source>
        <dbReference type="WBParaSite" id="HNAJ_0000221101-mRNA-1"/>
    </source>
</evidence>
<keyword evidence="4 6" id="KW-1133">Transmembrane helix</keyword>
<name>A0A0R3T573_RODNA</name>
<evidence type="ECO:0000256" key="6">
    <source>
        <dbReference type="SAM" id="Phobius"/>
    </source>
</evidence>
<evidence type="ECO:0000256" key="1">
    <source>
        <dbReference type="ARBA" id="ARBA00004370"/>
    </source>
</evidence>
<comment type="similarity">
    <text evidence="2">Belongs to the TMEM14 family.</text>
</comment>
<proteinExistence type="inferred from homology"/>
<dbReference type="InterPro" id="IPR005349">
    <property type="entry name" value="TMEM14"/>
</dbReference>
<keyword evidence="5 6" id="KW-0472">Membrane</keyword>
<evidence type="ECO:0000256" key="2">
    <source>
        <dbReference type="ARBA" id="ARBA00007590"/>
    </source>
</evidence>
<organism evidence="9">
    <name type="scientific">Rodentolepis nana</name>
    <name type="common">Dwarf tapeworm</name>
    <name type="synonym">Hymenolepis nana</name>
    <dbReference type="NCBI Taxonomy" id="102285"/>
    <lineage>
        <taxon>Eukaryota</taxon>
        <taxon>Metazoa</taxon>
        <taxon>Spiralia</taxon>
        <taxon>Lophotrochozoa</taxon>
        <taxon>Platyhelminthes</taxon>
        <taxon>Cestoda</taxon>
        <taxon>Eucestoda</taxon>
        <taxon>Cyclophyllidea</taxon>
        <taxon>Hymenolepididae</taxon>
        <taxon>Rodentolepis</taxon>
    </lineage>
</organism>
<reference evidence="7 8" key="2">
    <citation type="submission" date="2018-11" db="EMBL/GenBank/DDBJ databases">
        <authorList>
            <consortium name="Pathogen Informatics"/>
        </authorList>
    </citation>
    <scope>NUCLEOTIDE SEQUENCE [LARGE SCALE GENOMIC DNA]</scope>
</reference>
<feature type="transmembrane region" description="Helical" evidence="6">
    <location>
        <begin position="30"/>
        <end position="47"/>
    </location>
</feature>
<evidence type="ECO:0000256" key="3">
    <source>
        <dbReference type="ARBA" id="ARBA00022692"/>
    </source>
</evidence>
<dbReference type="WBParaSite" id="HNAJ_0000221101-mRNA-1">
    <property type="protein sequence ID" value="HNAJ_0000221101-mRNA-1"/>
    <property type="gene ID" value="HNAJ_0000221101"/>
</dbReference>
<dbReference type="Proteomes" id="UP000278807">
    <property type="component" value="Unassembled WGS sequence"/>
</dbReference>
<evidence type="ECO:0000313" key="8">
    <source>
        <dbReference type="Proteomes" id="UP000278807"/>
    </source>
</evidence>
<protein>
    <submittedName>
        <fullName evidence="9">Transmembrane protein 14C</fullName>
    </submittedName>
</protein>
<dbReference type="PANTHER" id="PTHR12668:SF43">
    <property type="entry name" value="TRANSMEMBRANE PROTEIN 14 HOMOLOG"/>
    <property type="match status" value="1"/>
</dbReference>
<dbReference type="OrthoDB" id="5620at2759"/>
<dbReference type="EMBL" id="UZAE01001031">
    <property type="protein sequence ID" value="VDN98069.1"/>
    <property type="molecule type" value="Genomic_DNA"/>
</dbReference>
<keyword evidence="8" id="KW-1185">Reference proteome</keyword>
<dbReference type="Pfam" id="PF03647">
    <property type="entry name" value="Tmemb_14"/>
    <property type="match status" value="1"/>
</dbReference>
<keyword evidence="3 6" id="KW-0812">Transmembrane</keyword>
<dbReference type="Gene3D" id="1.10.10.1740">
    <property type="entry name" value="Transmembrane protein 14-like"/>
    <property type="match status" value="1"/>
</dbReference>
<dbReference type="AlphaFoldDB" id="A0A0R3T573"/>
<gene>
    <name evidence="7" type="ORF">HNAJ_LOCUS2210</name>
</gene>
<dbReference type="STRING" id="102285.A0A0R3T573"/>
<feature type="transmembrane region" description="Helical" evidence="6">
    <location>
        <begin position="77"/>
        <end position="98"/>
    </location>
</feature>
<evidence type="ECO:0000256" key="5">
    <source>
        <dbReference type="ARBA" id="ARBA00023136"/>
    </source>
</evidence>
<evidence type="ECO:0000256" key="4">
    <source>
        <dbReference type="ARBA" id="ARBA00022989"/>
    </source>
</evidence>
<accession>A0A0R3T573</accession>